<dbReference type="InterPro" id="IPR015500">
    <property type="entry name" value="Peptidase_S8_subtilisin-rel"/>
</dbReference>
<dbReference type="InterPro" id="IPR050131">
    <property type="entry name" value="Peptidase_S8_subtilisin-like"/>
</dbReference>
<gene>
    <name evidence="8" type="ORF">H8B15_12885</name>
</gene>
<dbReference type="Proteomes" id="UP000622017">
    <property type="component" value="Unassembled WGS sequence"/>
</dbReference>
<accession>A0ABR7MLJ0</accession>
<dbReference type="Gene3D" id="3.40.50.200">
    <property type="entry name" value="Peptidase S8/S53 domain"/>
    <property type="match status" value="1"/>
</dbReference>
<evidence type="ECO:0000313" key="8">
    <source>
        <dbReference type="EMBL" id="MBC6611823.1"/>
    </source>
</evidence>
<dbReference type="RefSeq" id="WP_187320092.1">
    <property type="nucleotide sequence ID" value="NZ_JACSCY010000009.1"/>
</dbReference>
<evidence type="ECO:0000256" key="2">
    <source>
        <dbReference type="ARBA" id="ARBA00022670"/>
    </source>
</evidence>
<feature type="active site" description="Charge relay system" evidence="5">
    <location>
        <position position="179"/>
    </location>
</feature>
<dbReference type="InterPro" id="IPR026444">
    <property type="entry name" value="Secre_tail"/>
</dbReference>
<dbReference type="PANTHER" id="PTHR43806">
    <property type="entry name" value="PEPTIDASE S8"/>
    <property type="match status" value="1"/>
</dbReference>
<dbReference type="Pfam" id="PF00082">
    <property type="entry name" value="Peptidase_S8"/>
    <property type="match status" value="1"/>
</dbReference>
<dbReference type="SUPFAM" id="SSF52743">
    <property type="entry name" value="Subtilisin-like"/>
    <property type="match status" value="1"/>
</dbReference>
<protein>
    <submittedName>
        <fullName evidence="8">S8 family peptidase</fullName>
    </submittedName>
</protein>
<name>A0ABR7MLJ0_9BACT</name>
<comment type="similarity">
    <text evidence="1 5">Belongs to the peptidase S8 family.</text>
</comment>
<feature type="active site" description="Charge relay system" evidence="5">
    <location>
        <position position="237"/>
    </location>
</feature>
<keyword evidence="9" id="KW-1185">Reference proteome</keyword>
<evidence type="ECO:0000256" key="5">
    <source>
        <dbReference type="PROSITE-ProRule" id="PRU01240"/>
    </source>
</evidence>
<dbReference type="InterPro" id="IPR036852">
    <property type="entry name" value="Peptidase_S8/S53_dom_sf"/>
</dbReference>
<dbReference type="Pfam" id="PF18962">
    <property type="entry name" value="Por_Secre_tail"/>
    <property type="match status" value="1"/>
</dbReference>
<evidence type="ECO:0000256" key="4">
    <source>
        <dbReference type="ARBA" id="ARBA00022825"/>
    </source>
</evidence>
<dbReference type="InterPro" id="IPR000209">
    <property type="entry name" value="Peptidase_S8/S53_dom"/>
</dbReference>
<dbReference type="NCBIfam" id="TIGR04183">
    <property type="entry name" value="Por_Secre_tail"/>
    <property type="match status" value="1"/>
</dbReference>
<feature type="active site" description="Charge relay system" evidence="5">
    <location>
        <position position="393"/>
    </location>
</feature>
<evidence type="ECO:0000259" key="6">
    <source>
        <dbReference type="Pfam" id="PF00082"/>
    </source>
</evidence>
<dbReference type="PANTHER" id="PTHR43806:SF11">
    <property type="entry name" value="CEREVISIN-RELATED"/>
    <property type="match status" value="1"/>
</dbReference>
<feature type="domain" description="Peptidase S8/S53" evidence="6">
    <location>
        <begin position="171"/>
        <end position="426"/>
    </location>
</feature>
<feature type="domain" description="Secretion system C-terminal sorting" evidence="7">
    <location>
        <begin position="867"/>
        <end position="938"/>
    </location>
</feature>
<dbReference type="EMBL" id="JACSCY010000009">
    <property type="protein sequence ID" value="MBC6611823.1"/>
    <property type="molecule type" value="Genomic_DNA"/>
</dbReference>
<dbReference type="PRINTS" id="PR00723">
    <property type="entry name" value="SUBTILISIN"/>
</dbReference>
<sequence>MQLLLRAIRYFLLICWLLPVMRVAAQQSGSATSSAPTVQPGRLVFRLKPELRHLATATAIAEPTLVTALQRLGATHLHQKFSHTLLPDPEKPESVDISLIYEIQLPTPTDLDRARHLLQNTGSVLYAEPLYYYAPLSQPNDPLADSTRADGQYYLRNIRAYSAWDITKGDTTVVIGISDTGIRFDHQDLGQVKYNYADPIDGIDNDNDGYVDNFRGWDLADNDNNPYVDALLGPKKHGVLVTGIAAGTPDNAKGIAGVGYKCRYLPLKIYPSTAQGAFAGYESMVYAAEHGCQVINLSWGGPGNRSQFEQDIISYVAVNRDVVIVAAAGNTNLEEDVYPASYDHVLSVAGLKADNTKGTLTYSRRVDLCAPGTDILTAWGDYIDGYTAVMGSSYASPIAAGVAALVRSRFPTYSAAQVLAQLRATTNPDIYTLPGNAAYIGKLGTGRLDAYRAVLTTDARAVRVVRNQVLRTNTVGQQELEIEVQNLLQPVTNLQVSLTSLSPYLTTPAAVFGVAALPTLGRATNIDRPFRLTIAANTPLNAKALIECRLTADNGYQATQYLTVVLNPGYVVLNANDLQLTLASQGTLGYDNPASGIGEGVTYRQGSSLLYEGGLVVATSPTRVSSQVRGAKGTDQDFYMQSQTLFSRPVRATQEAQGVFQDSLPSATRNRTVGVRVHQHAYAWAAAPARNYVVLQYRLTNMTPDTLKPLYAGLFMDWDLPRDAARNVALWDASRSLGYVYSVATPDLYAGVQVLDGGAPAYYAINNAATTGLVAPAAEGFSRAEKYAGLSNGTTYASAGLPYGADISQLVGATLRALPPGDSTTLTLAVLGASSLPELQAAADDARQRFAQVLPTRLASPSITWQVYPNPTTGKLHIEVPPTFSPVGIRLFNQAGAVVLQQAATTRTVLDLHPYPAGLYLLQAYSANGSTLSQRIVVQP</sequence>
<keyword evidence="3 5" id="KW-0378">Hydrolase</keyword>
<reference evidence="8 9" key="1">
    <citation type="submission" date="2020-08" db="EMBL/GenBank/DDBJ databases">
        <title>Hymenobacter sp.</title>
        <authorList>
            <person name="Kim M.K."/>
        </authorList>
    </citation>
    <scope>NUCLEOTIDE SEQUENCE [LARGE SCALE GENOMIC DNA]</scope>
    <source>
        <strain evidence="8 9">BT507</strain>
    </source>
</reference>
<proteinExistence type="inferred from homology"/>
<comment type="caution">
    <text evidence="8">The sequence shown here is derived from an EMBL/GenBank/DDBJ whole genome shotgun (WGS) entry which is preliminary data.</text>
</comment>
<evidence type="ECO:0000313" key="9">
    <source>
        <dbReference type="Proteomes" id="UP000622017"/>
    </source>
</evidence>
<dbReference type="PROSITE" id="PS51892">
    <property type="entry name" value="SUBTILASE"/>
    <property type="match status" value="1"/>
</dbReference>
<keyword evidence="2 5" id="KW-0645">Protease</keyword>
<keyword evidence="4 5" id="KW-0720">Serine protease</keyword>
<organism evidence="8 9">
    <name type="scientific">Hymenobacter citatus</name>
    <dbReference type="NCBI Taxonomy" id="2763506"/>
    <lineage>
        <taxon>Bacteria</taxon>
        <taxon>Pseudomonadati</taxon>
        <taxon>Bacteroidota</taxon>
        <taxon>Cytophagia</taxon>
        <taxon>Cytophagales</taxon>
        <taxon>Hymenobacteraceae</taxon>
        <taxon>Hymenobacter</taxon>
    </lineage>
</organism>
<evidence type="ECO:0000256" key="3">
    <source>
        <dbReference type="ARBA" id="ARBA00022801"/>
    </source>
</evidence>
<evidence type="ECO:0000259" key="7">
    <source>
        <dbReference type="Pfam" id="PF18962"/>
    </source>
</evidence>
<evidence type="ECO:0000256" key="1">
    <source>
        <dbReference type="ARBA" id="ARBA00011073"/>
    </source>
</evidence>